<dbReference type="Proteomes" id="UP000215902">
    <property type="component" value="Unassembled WGS sequence"/>
</dbReference>
<evidence type="ECO:0000256" key="2">
    <source>
        <dbReference type="ARBA" id="ARBA00022722"/>
    </source>
</evidence>
<feature type="signal peptide" evidence="7">
    <location>
        <begin position="1"/>
        <end position="18"/>
    </location>
</feature>
<feature type="chain" id="PRO_5013170629" description="Deoxyribonuclease TATDN1" evidence="7">
    <location>
        <begin position="19"/>
        <end position="358"/>
    </location>
</feature>
<dbReference type="PANTHER" id="PTHR10060:SF15">
    <property type="entry name" value="DEOXYRIBONUCLEASE TATDN1"/>
    <property type="match status" value="1"/>
</dbReference>
<dbReference type="SUPFAM" id="SSF51556">
    <property type="entry name" value="Metallo-dependent hydrolases"/>
    <property type="match status" value="1"/>
</dbReference>
<keyword evidence="2" id="KW-0540">Nuclease</keyword>
<dbReference type="PANTHER" id="PTHR10060">
    <property type="entry name" value="TATD FAMILY DEOXYRIBONUCLEASE"/>
    <property type="match status" value="1"/>
</dbReference>
<evidence type="ECO:0000256" key="4">
    <source>
        <dbReference type="ARBA" id="ARBA00022801"/>
    </source>
</evidence>
<comment type="similarity">
    <text evidence="1">Belongs to the metallo-dependent hydrolases superfamily. TatD-type hydrolase family.</text>
</comment>
<dbReference type="AlphaFoldDB" id="A0A267GKA2"/>
<dbReference type="InterPro" id="IPR032466">
    <property type="entry name" value="Metal_Hydrolase"/>
</dbReference>
<keyword evidence="7" id="KW-0732">Signal</keyword>
<organism evidence="8 9">
    <name type="scientific">Macrostomum lignano</name>
    <dbReference type="NCBI Taxonomy" id="282301"/>
    <lineage>
        <taxon>Eukaryota</taxon>
        <taxon>Metazoa</taxon>
        <taxon>Spiralia</taxon>
        <taxon>Lophotrochozoa</taxon>
        <taxon>Platyhelminthes</taxon>
        <taxon>Rhabditophora</taxon>
        <taxon>Macrostomorpha</taxon>
        <taxon>Macrostomida</taxon>
        <taxon>Macrostomidae</taxon>
        <taxon>Macrostomum</taxon>
    </lineage>
</organism>
<reference evidence="8 9" key="1">
    <citation type="submission" date="2017-06" db="EMBL/GenBank/DDBJ databases">
        <title>A platform for efficient transgenesis in Macrostomum lignano, a flatworm model organism for stem cell research.</title>
        <authorList>
            <person name="Berezikov E."/>
        </authorList>
    </citation>
    <scope>NUCLEOTIDE SEQUENCE [LARGE SCALE GENOMIC DNA]</scope>
    <source>
        <strain evidence="8">DV1</strain>
        <tissue evidence="8">Whole organism</tissue>
    </source>
</reference>
<dbReference type="OrthoDB" id="6079689at2759"/>
<protein>
    <recommendedName>
        <fullName evidence="5">Deoxyribonuclease TATDN1</fullName>
    </recommendedName>
</protein>
<dbReference type="EMBL" id="NIVC01000280">
    <property type="protein sequence ID" value="PAA86463.1"/>
    <property type="molecule type" value="Genomic_DNA"/>
</dbReference>
<dbReference type="Gene3D" id="3.20.20.140">
    <property type="entry name" value="Metal-dependent hydrolases"/>
    <property type="match status" value="1"/>
</dbReference>
<keyword evidence="3" id="KW-0479">Metal-binding</keyword>
<name>A0A267GKA2_9PLAT</name>
<keyword evidence="9" id="KW-1185">Reference proteome</keyword>
<comment type="function">
    <text evidence="6">Deoxyribonuclease which catalyzes (in vitro) the decatenation of kinetoplast DNA, which are circular DNA catenated to each other, producing linear DNA molecules. Plays an important role in chromosomal segregation and cell cycle progression during eye development probably via its DNA decatenation activity.</text>
</comment>
<dbReference type="GO" id="GO:0005829">
    <property type="term" value="C:cytosol"/>
    <property type="evidence" value="ECO:0007669"/>
    <property type="project" value="TreeGrafter"/>
</dbReference>
<accession>A0A267GKA2</accession>
<sequence>SQSIVASALAKLLTVASAGRCELALEFEALHSMASGPRPQYRFIDIGANLTDPVFRGVYRGRQLHQDDFDAVLRRAAEVGVERIIVTGGSLSESKAALHLCRDQLTAGGDRQVRLTCTVGCHPTRSSEMESDPAGYLNSLRQLVEANRDLVSAVGETGLDYDREHFAPREVQMRHFRSQVSLACQLRLPLFLHCRASHAEFRAVLSEFASQLPSPPGVVHTFDGSAEDAAELLAMGFYLGLNGCSLKTADNLRVVSGLPLDRLLLETDAPWCEVKPSHAGHSHVTPSSRFESRKAERWSPGCMVKGRNEPACILQVLQVVAATLGQPAEKVASAAFANTCRLFGLAEAAAPSTVEGDN</sequence>
<evidence type="ECO:0000313" key="8">
    <source>
        <dbReference type="EMBL" id="PAA86463.1"/>
    </source>
</evidence>
<dbReference type="InterPro" id="IPR001130">
    <property type="entry name" value="TatD-like"/>
</dbReference>
<dbReference type="Pfam" id="PF01026">
    <property type="entry name" value="TatD_DNase"/>
    <property type="match status" value="1"/>
</dbReference>
<dbReference type="CDD" id="cd01310">
    <property type="entry name" value="TatD_DNAse"/>
    <property type="match status" value="1"/>
</dbReference>
<keyword evidence="4" id="KW-0378">Hydrolase</keyword>
<evidence type="ECO:0000256" key="1">
    <source>
        <dbReference type="ARBA" id="ARBA00009275"/>
    </source>
</evidence>
<gene>
    <name evidence="8" type="ORF">BOX15_Mlig018203g5</name>
</gene>
<dbReference type="InterPro" id="IPR050891">
    <property type="entry name" value="TatD-type_Hydrolase"/>
</dbReference>
<dbReference type="STRING" id="282301.A0A267GKA2"/>
<feature type="non-terminal residue" evidence="8">
    <location>
        <position position="1"/>
    </location>
</feature>
<proteinExistence type="inferred from homology"/>
<evidence type="ECO:0000256" key="3">
    <source>
        <dbReference type="ARBA" id="ARBA00022723"/>
    </source>
</evidence>
<dbReference type="PROSITE" id="PS01091">
    <property type="entry name" value="TATD_3"/>
    <property type="match status" value="1"/>
</dbReference>
<evidence type="ECO:0000256" key="5">
    <source>
        <dbReference type="ARBA" id="ARBA00039767"/>
    </source>
</evidence>
<evidence type="ECO:0000313" key="9">
    <source>
        <dbReference type="Proteomes" id="UP000215902"/>
    </source>
</evidence>
<dbReference type="InterPro" id="IPR018228">
    <property type="entry name" value="DNase_TatD-rel_CS"/>
</dbReference>
<evidence type="ECO:0000256" key="7">
    <source>
        <dbReference type="SAM" id="SignalP"/>
    </source>
</evidence>
<dbReference type="GO" id="GO:0008296">
    <property type="term" value="F:3'-5'-DNA exonuclease activity"/>
    <property type="evidence" value="ECO:0007669"/>
    <property type="project" value="TreeGrafter"/>
</dbReference>
<evidence type="ECO:0000256" key="6">
    <source>
        <dbReference type="ARBA" id="ARBA00045223"/>
    </source>
</evidence>
<comment type="caution">
    <text evidence="8">The sequence shown here is derived from an EMBL/GenBank/DDBJ whole genome shotgun (WGS) entry which is preliminary data.</text>
</comment>
<dbReference type="GO" id="GO:0046872">
    <property type="term" value="F:metal ion binding"/>
    <property type="evidence" value="ECO:0007669"/>
    <property type="project" value="UniProtKB-KW"/>
</dbReference>